<evidence type="ECO:0000313" key="2">
    <source>
        <dbReference type="Proteomes" id="UP000694920"/>
    </source>
</evidence>
<dbReference type="GeneID" id="112494085"/>
<proteinExistence type="predicted"/>
<evidence type="ECO:0000313" key="4">
    <source>
        <dbReference type="RefSeq" id="XP_024939008.1"/>
    </source>
</evidence>
<evidence type="ECO:0000313" key="3">
    <source>
        <dbReference type="RefSeq" id="XP_024939007.1"/>
    </source>
</evidence>
<dbReference type="Proteomes" id="UP000694920">
    <property type="component" value="Unplaced"/>
</dbReference>
<name>A0AAJ7W003_CEPCN</name>
<keyword evidence="2" id="KW-1185">Reference proteome</keyword>
<reference evidence="3 4" key="1">
    <citation type="submission" date="2025-04" db="UniProtKB">
        <authorList>
            <consortium name="RefSeq"/>
        </authorList>
    </citation>
    <scope>IDENTIFICATION</scope>
</reference>
<dbReference type="AlphaFoldDB" id="A0AAJ7W003"/>
<gene>
    <name evidence="3 4 5" type="primary">LOC112494085</name>
</gene>
<organism evidence="2 3">
    <name type="scientific">Cephus cinctus</name>
    <name type="common">Wheat stem sawfly</name>
    <dbReference type="NCBI Taxonomy" id="211228"/>
    <lineage>
        <taxon>Eukaryota</taxon>
        <taxon>Metazoa</taxon>
        <taxon>Ecdysozoa</taxon>
        <taxon>Arthropoda</taxon>
        <taxon>Hexapoda</taxon>
        <taxon>Insecta</taxon>
        <taxon>Pterygota</taxon>
        <taxon>Neoptera</taxon>
        <taxon>Endopterygota</taxon>
        <taxon>Hymenoptera</taxon>
        <taxon>Cephoidea</taxon>
        <taxon>Cephidae</taxon>
        <taxon>Cephus</taxon>
    </lineage>
</organism>
<accession>A0AAJ7W003</accession>
<evidence type="ECO:0000313" key="5">
    <source>
        <dbReference type="RefSeq" id="XP_024939009.1"/>
    </source>
</evidence>
<feature type="coiled-coil region" evidence="1">
    <location>
        <begin position="5"/>
        <end position="32"/>
    </location>
</feature>
<dbReference type="RefSeq" id="XP_024939008.1">
    <property type="nucleotide sequence ID" value="XM_025083240.1"/>
</dbReference>
<protein>
    <submittedName>
        <fullName evidence="3 4">Uncharacterized protein LOC112494085 isoform X2</fullName>
    </submittedName>
</protein>
<dbReference type="RefSeq" id="XP_024939007.1">
    <property type="nucleotide sequence ID" value="XM_025083239.1"/>
</dbReference>
<keyword evidence="1" id="KW-0175">Coiled coil</keyword>
<dbReference type="RefSeq" id="XP_024939009.1">
    <property type="nucleotide sequence ID" value="XM_025083241.1"/>
</dbReference>
<sequence length="210" mass="24306">MGANSSNANNQILTLEAVLEEAEEVLRKATEIVSQTIQHEFTELQNYEEKAATTASNTIKTINQKLAELSEFSEKARLCIAKKEAELQGVELKMKNTLADCYRKQYGALEKFRTERLMIHEEAKQMKFDTQRIIQNCISSDDQLKCFELGIKDVRKRMLTLYEKFQTLAKKETEARVKCTKLIHDCDKKAMESGHKKYMEIIDEIRKCIN</sequence>
<evidence type="ECO:0000256" key="1">
    <source>
        <dbReference type="SAM" id="Coils"/>
    </source>
</evidence>